<protein>
    <submittedName>
        <fullName evidence="2">Uncharacterized protein</fullName>
    </submittedName>
</protein>
<reference evidence="2 3" key="1">
    <citation type="journal article" date="2003" name="Proc. Natl. Acad. Sci. U.S.A.">
        <title>Complete genome sequence and analysis of Wolinella succinogenes.</title>
        <authorList>
            <person name="Baar C."/>
            <person name="Eppinger M."/>
            <person name="Raddatz G."/>
            <person name="Simon JM."/>
            <person name="Lanz C."/>
            <person name="Klimmek O."/>
            <person name="Nandakumar R."/>
            <person name="Gross R."/>
            <person name="Rosinus A."/>
            <person name="Keller H."/>
            <person name="Jagtap P."/>
            <person name="Linke B."/>
            <person name="Meyer F."/>
            <person name="Lederer H."/>
            <person name="Schuster S.C."/>
        </authorList>
    </citation>
    <scope>NUCLEOTIDE SEQUENCE [LARGE SCALE GENOMIC DNA]</scope>
    <source>
        <strain evidence="3">ATCC 29543 / DSM 1740 / CCUG 13145 / JCM 31913 / LMG 7466 / NCTC 11488 / FDC 602W</strain>
    </source>
</reference>
<dbReference type="eggNOG" id="ENOG502ZZDQ">
    <property type="taxonomic scope" value="Bacteria"/>
</dbReference>
<dbReference type="Proteomes" id="UP000000422">
    <property type="component" value="Chromosome"/>
</dbReference>
<dbReference type="HOGENOM" id="CLU_1738041_0_0_7"/>
<evidence type="ECO:0000256" key="1">
    <source>
        <dbReference type="SAM" id="Phobius"/>
    </source>
</evidence>
<name>Q7MSL2_WOLSU</name>
<keyword evidence="3" id="KW-1185">Reference proteome</keyword>
<dbReference type="KEGG" id="wsu:WS0341"/>
<dbReference type="AlphaFoldDB" id="Q7MSL2"/>
<keyword evidence="1" id="KW-0472">Membrane</keyword>
<evidence type="ECO:0000313" key="2">
    <source>
        <dbReference type="EMBL" id="CAE09491.1"/>
    </source>
</evidence>
<accession>Q7MSL2</accession>
<evidence type="ECO:0000313" key="3">
    <source>
        <dbReference type="Proteomes" id="UP000000422"/>
    </source>
</evidence>
<keyword evidence="1" id="KW-0812">Transmembrane</keyword>
<gene>
    <name evidence="2" type="ordered locus">WS0341</name>
</gene>
<dbReference type="EMBL" id="BX571657">
    <property type="protein sequence ID" value="CAE09491.1"/>
    <property type="molecule type" value="Genomic_DNA"/>
</dbReference>
<keyword evidence="1" id="KW-1133">Transmembrane helix</keyword>
<proteinExistence type="predicted"/>
<feature type="transmembrane region" description="Helical" evidence="1">
    <location>
        <begin position="12"/>
        <end position="34"/>
    </location>
</feature>
<sequence>MSFMYDLNFYLFVWIALSVIAIPVVLISALMMVIESMGDKRKEEERRALQFQKIDFLLSILDNPKSGVKDYEAALEAFKKHHASLGALDPKEKEFLKRLDFIGKISLMDFWDIDSVAKFRDELVGRNKSLKKEIEQAIGKSLKNRESKDKGKGKK</sequence>
<dbReference type="STRING" id="273121.WS0341"/>
<organism evidence="3">
    <name type="scientific">Wolinella succinogenes (strain ATCC 29543 / DSM 1740 / CCUG 13145 / JCM 31913 / LMG 7466 / NCTC 11488 / FDC 602W)</name>
    <name type="common">Vibrio succinogenes</name>
    <dbReference type="NCBI Taxonomy" id="273121"/>
    <lineage>
        <taxon>Bacteria</taxon>
        <taxon>Pseudomonadati</taxon>
        <taxon>Campylobacterota</taxon>
        <taxon>Epsilonproteobacteria</taxon>
        <taxon>Campylobacterales</taxon>
        <taxon>Helicobacteraceae</taxon>
        <taxon>Wolinella</taxon>
    </lineage>
</organism>